<keyword evidence="3" id="KW-1185">Reference proteome</keyword>
<dbReference type="Proteomes" id="UP001169006">
    <property type="component" value="Unassembled WGS sequence"/>
</dbReference>
<evidence type="ECO:0000256" key="1">
    <source>
        <dbReference type="SAM" id="MobiDB-lite"/>
    </source>
</evidence>
<sequence>MVSREDDRYEELLRRIARVEILASLAFVGSDGVDDGETLYLLSRYFRDHKRRGTAFEKQRRFSDDEFEFLLDRIARRSQHRWERLTRDFSQFQGKQSELNQGLGKQIEDVRGKLNEVISSVESLAQKNADLSAGTHEWLAIQSLGIDAAAVKISRFVPLRVYLSDTPDRAVEDVSEAISKLLEAFDFEISDDFPPIRGSWFKKWFAKTVEVATQPEVIERLEKIERAVELKGLGQPQADIDKKQSEAVARLLKAVENIPNAAIQAGSILLVKITSKSGPVIQVRTLTQRELIHLENNQKILSSPADLLEKLSELCQASDRLKNLDSNEGPSTKKISSHREAQKKRALVDPSQGI</sequence>
<dbReference type="RefSeq" id="WP_302075571.1">
    <property type="nucleotide sequence ID" value="NZ_JAUKWQ010000001.1"/>
</dbReference>
<feature type="region of interest" description="Disordered" evidence="1">
    <location>
        <begin position="322"/>
        <end position="354"/>
    </location>
</feature>
<name>A0ABT8STL7_9HYPH</name>
<protein>
    <submittedName>
        <fullName evidence="2">Uncharacterized protein</fullName>
    </submittedName>
</protein>
<accession>A0ABT8STL7</accession>
<reference evidence="2" key="2">
    <citation type="submission" date="2023-07" db="EMBL/GenBank/DDBJ databases">
        <authorList>
            <person name="Sun H."/>
        </authorList>
    </citation>
    <scope>NUCLEOTIDE SEQUENCE</scope>
    <source>
        <strain evidence="2">05753</strain>
    </source>
</reference>
<evidence type="ECO:0000313" key="2">
    <source>
        <dbReference type="EMBL" id="MDO1581464.1"/>
    </source>
</evidence>
<comment type="caution">
    <text evidence="2">The sequence shown here is derived from an EMBL/GenBank/DDBJ whole genome shotgun (WGS) entry which is preliminary data.</text>
</comment>
<reference evidence="2" key="1">
    <citation type="journal article" date="2015" name="Int. J. Syst. Evol. Microbiol.">
        <title>Rhizobium oryzicola sp. nov., potential plant-growth-promoting endophytic bacteria isolated from rice roots.</title>
        <authorList>
            <person name="Zhang X.X."/>
            <person name="Gao J.S."/>
            <person name="Cao Y.H."/>
            <person name="Sheirdil R.A."/>
            <person name="Wang X.C."/>
            <person name="Zhang L."/>
        </authorList>
    </citation>
    <scope>NUCLEOTIDE SEQUENCE</scope>
    <source>
        <strain evidence="2">05753</strain>
    </source>
</reference>
<organism evidence="2 3">
    <name type="scientific">Rhizobium oryzicola</name>
    <dbReference type="NCBI Taxonomy" id="1232668"/>
    <lineage>
        <taxon>Bacteria</taxon>
        <taxon>Pseudomonadati</taxon>
        <taxon>Pseudomonadota</taxon>
        <taxon>Alphaproteobacteria</taxon>
        <taxon>Hyphomicrobiales</taxon>
        <taxon>Rhizobiaceae</taxon>
        <taxon>Rhizobium/Agrobacterium group</taxon>
        <taxon>Rhizobium</taxon>
    </lineage>
</organism>
<evidence type="ECO:0000313" key="3">
    <source>
        <dbReference type="Proteomes" id="UP001169006"/>
    </source>
</evidence>
<proteinExistence type="predicted"/>
<dbReference type="EMBL" id="JAUKWQ010000001">
    <property type="protein sequence ID" value="MDO1581464.1"/>
    <property type="molecule type" value="Genomic_DNA"/>
</dbReference>
<gene>
    <name evidence="2" type="ORF">Q2T52_05080</name>
</gene>